<feature type="compositionally biased region" description="Polar residues" evidence="1">
    <location>
        <begin position="89"/>
        <end position="109"/>
    </location>
</feature>
<reference evidence="2 3" key="1">
    <citation type="journal article" date="2010" name="Nature">
        <title>The Ectocarpus genome and the independent evolution of multicellularity in brown algae.</title>
        <authorList>
            <person name="Cock J.M."/>
            <person name="Sterck L."/>
            <person name="Rouze P."/>
            <person name="Scornet D."/>
            <person name="Allen A.E."/>
            <person name="Amoutzias G."/>
            <person name="Anthouard V."/>
            <person name="Artiguenave F."/>
            <person name="Aury J.M."/>
            <person name="Badger J.H."/>
            <person name="Beszteri B."/>
            <person name="Billiau K."/>
            <person name="Bonnet E."/>
            <person name="Bothwell J.H."/>
            <person name="Bowler C."/>
            <person name="Boyen C."/>
            <person name="Brownlee C."/>
            <person name="Carrano C.J."/>
            <person name="Charrier B."/>
            <person name="Cho G.Y."/>
            <person name="Coelho S.M."/>
            <person name="Collen J."/>
            <person name="Corre E."/>
            <person name="Da Silva C."/>
            <person name="Delage L."/>
            <person name="Delaroque N."/>
            <person name="Dittami S.M."/>
            <person name="Doulbeau S."/>
            <person name="Elias M."/>
            <person name="Farnham G."/>
            <person name="Gachon C.M."/>
            <person name="Gschloessl B."/>
            <person name="Heesch S."/>
            <person name="Jabbari K."/>
            <person name="Jubin C."/>
            <person name="Kawai H."/>
            <person name="Kimura K."/>
            <person name="Kloareg B."/>
            <person name="Kupper F.C."/>
            <person name="Lang D."/>
            <person name="Le Bail A."/>
            <person name="Leblanc C."/>
            <person name="Lerouge P."/>
            <person name="Lohr M."/>
            <person name="Lopez P.J."/>
            <person name="Martens C."/>
            <person name="Maumus F."/>
            <person name="Michel G."/>
            <person name="Miranda-Saavedra D."/>
            <person name="Morales J."/>
            <person name="Moreau H."/>
            <person name="Motomura T."/>
            <person name="Nagasato C."/>
            <person name="Napoli C.A."/>
            <person name="Nelson D.R."/>
            <person name="Nyvall-Collen P."/>
            <person name="Peters A.F."/>
            <person name="Pommier C."/>
            <person name="Potin P."/>
            <person name="Poulain J."/>
            <person name="Quesneville H."/>
            <person name="Read B."/>
            <person name="Rensing S.A."/>
            <person name="Ritter A."/>
            <person name="Rousvoal S."/>
            <person name="Samanta M."/>
            <person name="Samson G."/>
            <person name="Schroeder D.C."/>
            <person name="Segurens B."/>
            <person name="Strittmatter M."/>
            <person name="Tonon T."/>
            <person name="Tregear J.W."/>
            <person name="Valentin K."/>
            <person name="von Dassow P."/>
            <person name="Yamagishi T."/>
            <person name="Van de Peer Y."/>
            <person name="Wincker P."/>
        </authorList>
    </citation>
    <scope>NUCLEOTIDE SEQUENCE [LARGE SCALE GENOMIC DNA]</scope>
    <source>
        <strain evidence="3">Ec32 / CCAP1310/4</strain>
    </source>
</reference>
<evidence type="ECO:0000313" key="3">
    <source>
        <dbReference type="Proteomes" id="UP000002630"/>
    </source>
</evidence>
<dbReference type="EMBL" id="FN648708">
    <property type="protein sequence ID" value="CBJ26910.1"/>
    <property type="molecule type" value="Genomic_DNA"/>
</dbReference>
<dbReference type="AlphaFoldDB" id="D7G363"/>
<feature type="compositionally biased region" description="Polar residues" evidence="1">
    <location>
        <begin position="51"/>
        <end position="68"/>
    </location>
</feature>
<dbReference type="Proteomes" id="UP000002630">
    <property type="component" value="Linkage Group LG09"/>
</dbReference>
<organism evidence="2 3">
    <name type="scientific">Ectocarpus siliculosus</name>
    <name type="common">Brown alga</name>
    <name type="synonym">Conferva siliculosa</name>
    <dbReference type="NCBI Taxonomy" id="2880"/>
    <lineage>
        <taxon>Eukaryota</taxon>
        <taxon>Sar</taxon>
        <taxon>Stramenopiles</taxon>
        <taxon>Ochrophyta</taxon>
        <taxon>PX clade</taxon>
        <taxon>Phaeophyceae</taxon>
        <taxon>Ectocarpales</taxon>
        <taxon>Ectocarpaceae</taxon>
        <taxon>Ectocarpus</taxon>
    </lineage>
</organism>
<dbReference type="EMBL" id="FN649734">
    <property type="protein sequence ID" value="CBJ26910.1"/>
    <property type="molecule type" value="Genomic_DNA"/>
</dbReference>
<feature type="region of interest" description="Disordered" evidence="1">
    <location>
        <begin position="29"/>
        <end position="110"/>
    </location>
</feature>
<evidence type="ECO:0000256" key="1">
    <source>
        <dbReference type="SAM" id="MobiDB-lite"/>
    </source>
</evidence>
<name>D7G363_ECTSI</name>
<accession>D7G363</accession>
<dbReference type="InParanoid" id="D7G363"/>
<proteinExistence type="predicted"/>
<evidence type="ECO:0000313" key="2">
    <source>
        <dbReference type="EMBL" id="CBJ26910.1"/>
    </source>
</evidence>
<keyword evidence="3" id="KW-1185">Reference proteome</keyword>
<feature type="compositionally biased region" description="Basic residues" evidence="1">
    <location>
        <begin position="79"/>
        <end position="88"/>
    </location>
</feature>
<sequence length="186" mass="20324">MSSGLIPRRMAAIASSRSAFSAAAAHRSLCSHHEQSQHHPGSHGLAHRASVVSSPNEQRLQSPDQLHNQQHKEHGQHDHPHRSHHQQQARRPSMSQAQPQAGVADSSSGGCADDVPQYSVLASQQVFHEATEGQREEWALAQPSPEVRLRMSVERQLQVLLFRMLAKRLISCLVIPSAACGTGEVA</sequence>
<protein>
    <submittedName>
        <fullName evidence="2">Uncharacterized protein</fullName>
    </submittedName>
</protein>
<gene>
    <name evidence="2" type="ORF">Esi_0050_0019</name>
</gene>